<name>A0ABU1PUH0_9PSEU</name>
<accession>A0ABU1PUH0</accession>
<evidence type="ECO:0000313" key="2">
    <source>
        <dbReference type="Proteomes" id="UP001268819"/>
    </source>
</evidence>
<dbReference type="Proteomes" id="UP001268819">
    <property type="component" value="Unassembled WGS sequence"/>
</dbReference>
<dbReference type="EMBL" id="JAVDSG010000001">
    <property type="protein sequence ID" value="MDR6594297.1"/>
    <property type="molecule type" value="Genomic_DNA"/>
</dbReference>
<reference evidence="1 2" key="1">
    <citation type="submission" date="2023-07" db="EMBL/GenBank/DDBJ databases">
        <title>Sequencing the genomes of 1000 actinobacteria strains.</title>
        <authorList>
            <person name="Klenk H.-P."/>
        </authorList>
    </citation>
    <scope>NUCLEOTIDE SEQUENCE [LARGE SCALE GENOMIC DNA]</scope>
    <source>
        <strain evidence="1 2">DSM 43749</strain>
    </source>
</reference>
<organism evidence="1 2">
    <name type="scientific">Saccharothrix longispora</name>
    <dbReference type="NCBI Taxonomy" id="33920"/>
    <lineage>
        <taxon>Bacteria</taxon>
        <taxon>Bacillati</taxon>
        <taxon>Actinomycetota</taxon>
        <taxon>Actinomycetes</taxon>
        <taxon>Pseudonocardiales</taxon>
        <taxon>Pseudonocardiaceae</taxon>
        <taxon>Saccharothrix</taxon>
    </lineage>
</organism>
<dbReference type="RefSeq" id="WP_310307306.1">
    <property type="nucleotide sequence ID" value="NZ_BAAAXB010000001.1"/>
</dbReference>
<evidence type="ECO:0000313" key="1">
    <source>
        <dbReference type="EMBL" id="MDR6594297.1"/>
    </source>
</evidence>
<sequence>MLDIDNTAAQAIDELTTATGVGRQGGLRIAAAAQAHDRDFDLAIRPKPEVGDVIVVRGDTRVFLDPRAAQRLADKVLDVRKRHAGRVHFGVYPQA</sequence>
<keyword evidence="2" id="KW-1185">Reference proteome</keyword>
<comment type="caution">
    <text evidence="1">The sequence shown here is derived from an EMBL/GenBank/DDBJ whole genome shotgun (WGS) entry which is preliminary data.</text>
</comment>
<protein>
    <submittedName>
        <fullName evidence="1">Fe-S cluster assembly iron-binding protein IscA</fullName>
    </submittedName>
</protein>
<proteinExistence type="predicted"/>
<gene>
    <name evidence="1" type="ORF">J2S66_002681</name>
</gene>